<feature type="region of interest" description="Disordered" evidence="1">
    <location>
        <begin position="66"/>
        <end position="86"/>
    </location>
</feature>
<dbReference type="EMBL" id="AP022595">
    <property type="protein sequence ID" value="BBY60924.1"/>
    <property type="molecule type" value="Genomic_DNA"/>
</dbReference>
<name>A0A7I7SV80_9MYCO</name>
<sequence length="115" mass="12536">MIVNITVQTLAKENTYRIDYAKCAAGWAVTVGLLSSTANPEMGAPTSLVFQQQGSTWVSRDKRKVCGTNASTTPAPADAKDSRRTVGGRLPGRIARRFLPRWVNLAGCRGEHTFR</sequence>
<dbReference type="AlphaFoldDB" id="A0A7I7SV80"/>
<keyword evidence="3" id="KW-1185">Reference proteome</keyword>
<evidence type="ECO:0000313" key="3">
    <source>
        <dbReference type="Proteomes" id="UP000466445"/>
    </source>
</evidence>
<dbReference type="KEGG" id="msar:MSAR_40600"/>
<accession>A0A7I7SV80</accession>
<organism evidence="2 3">
    <name type="scientific">Mycolicibacterium sarraceniae</name>
    <dbReference type="NCBI Taxonomy" id="1534348"/>
    <lineage>
        <taxon>Bacteria</taxon>
        <taxon>Bacillati</taxon>
        <taxon>Actinomycetota</taxon>
        <taxon>Actinomycetes</taxon>
        <taxon>Mycobacteriales</taxon>
        <taxon>Mycobacteriaceae</taxon>
        <taxon>Mycolicibacterium</taxon>
    </lineage>
</organism>
<evidence type="ECO:0000256" key="1">
    <source>
        <dbReference type="SAM" id="MobiDB-lite"/>
    </source>
</evidence>
<proteinExistence type="predicted"/>
<protein>
    <submittedName>
        <fullName evidence="2">Uncharacterized protein</fullName>
    </submittedName>
</protein>
<reference evidence="2 3" key="1">
    <citation type="journal article" date="2019" name="Emerg. Microbes Infect.">
        <title>Comprehensive subspecies identification of 175 nontuberculous mycobacteria species based on 7547 genomic profiles.</title>
        <authorList>
            <person name="Matsumoto Y."/>
            <person name="Kinjo T."/>
            <person name="Motooka D."/>
            <person name="Nabeya D."/>
            <person name="Jung N."/>
            <person name="Uechi K."/>
            <person name="Horii T."/>
            <person name="Iida T."/>
            <person name="Fujita J."/>
            <person name="Nakamura S."/>
        </authorList>
    </citation>
    <scope>NUCLEOTIDE SEQUENCE [LARGE SCALE GENOMIC DNA]</scope>
    <source>
        <strain evidence="2 3">JCM 30395</strain>
    </source>
</reference>
<gene>
    <name evidence="2" type="ORF">MSAR_40600</name>
</gene>
<dbReference type="Proteomes" id="UP000466445">
    <property type="component" value="Chromosome"/>
</dbReference>
<evidence type="ECO:0000313" key="2">
    <source>
        <dbReference type="EMBL" id="BBY60924.1"/>
    </source>
</evidence>